<evidence type="ECO:0000256" key="4">
    <source>
        <dbReference type="ARBA" id="ARBA00023163"/>
    </source>
</evidence>
<evidence type="ECO:0000313" key="7">
    <source>
        <dbReference type="Proteomes" id="UP001562065"/>
    </source>
</evidence>
<dbReference type="InterPro" id="IPR036390">
    <property type="entry name" value="WH_DNA-bd_sf"/>
</dbReference>
<dbReference type="InterPro" id="IPR036388">
    <property type="entry name" value="WH-like_DNA-bd_sf"/>
</dbReference>
<dbReference type="Pfam" id="PF00126">
    <property type="entry name" value="HTH_1"/>
    <property type="match status" value="1"/>
</dbReference>
<comment type="similarity">
    <text evidence="1">Belongs to the LysR transcriptional regulatory family.</text>
</comment>
<evidence type="ECO:0000259" key="5">
    <source>
        <dbReference type="PROSITE" id="PS50931"/>
    </source>
</evidence>
<dbReference type="SUPFAM" id="SSF46785">
    <property type="entry name" value="Winged helix' DNA-binding domain"/>
    <property type="match status" value="1"/>
</dbReference>
<dbReference type="InterPro" id="IPR000847">
    <property type="entry name" value="LysR_HTH_N"/>
</dbReference>
<evidence type="ECO:0000256" key="1">
    <source>
        <dbReference type="ARBA" id="ARBA00009437"/>
    </source>
</evidence>
<keyword evidence="4" id="KW-0804">Transcription</keyword>
<keyword evidence="7" id="KW-1185">Reference proteome</keyword>
<name>A0ABV4AFG9_9GAMM</name>
<feature type="domain" description="HTH lysR-type" evidence="5">
    <location>
        <begin position="1"/>
        <end position="58"/>
    </location>
</feature>
<comment type="caution">
    <text evidence="6">The sequence shown here is derived from an EMBL/GenBank/DDBJ whole genome shotgun (WGS) entry which is preliminary data.</text>
</comment>
<organism evidence="6 7">
    <name type="scientific">Isoalcanivorax beigongshangi</name>
    <dbReference type="NCBI Taxonomy" id="3238810"/>
    <lineage>
        <taxon>Bacteria</taxon>
        <taxon>Pseudomonadati</taxon>
        <taxon>Pseudomonadota</taxon>
        <taxon>Gammaproteobacteria</taxon>
        <taxon>Oceanospirillales</taxon>
        <taxon>Alcanivoracaceae</taxon>
        <taxon>Isoalcanivorax</taxon>
    </lineage>
</organism>
<proteinExistence type="inferred from homology"/>
<dbReference type="Gene3D" id="1.10.10.10">
    <property type="entry name" value="Winged helix-like DNA-binding domain superfamily/Winged helix DNA-binding domain"/>
    <property type="match status" value="1"/>
</dbReference>
<accession>A0ABV4AFG9</accession>
<dbReference type="CDD" id="cd08414">
    <property type="entry name" value="PBP2_LTTR_aromatics_like"/>
    <property type="match status" value="1"/>
</dbReference>
<dbReference type="Pfam" id="PF03466">
    <property type="entry name" value="LysR_substrate"/>
    <property type="match status" value="1"/>
</dbReference>
<reference evidence="6 7" key="1">
    <citation type="submission" date="2024-07" db="EMBL/GenBank/DDBJ databases">
        <authorList>
            <person name="Ren Q."/>
        </authorList>
    </citation>
    <scope>NUCLEOTIDE SEQUENCE [LARGE SCALE GENOMIC DNA]</scope>
    <source>
        <strain evidence="6 7">REN37</strain>
    </source>
</reference>
<dbReference type="Proteomes" id="UP001562065">
    <property type="component" value="Unassembled WGS sequence"/>
</dbReference>
<evidence type="ECO:0000256" key="3">
    <source>
        <dbReference type="ARBA" id="ARBA00023125"/>
    </source>
</evidence>
<keyword evidence="2" id="KW-0805">Transcription regulation</keyword>
<protein>
    <submittedName>
        <fullName evidence="6">LysR family transcriptional regulator</fullName>
    </submittedName>
</protein>
<dbReference type="EMBL" id="JBGCUO010000001">
    <property type="protein sequence ID" value="MEY1661581.1"/>
    <property type="molecule type" value="Genomic_DNA"/>
</dbReference>
<sequence>MELRHLRAFLVLADTLHFARAAEQLGVSPPTLTVQIQELEHALQARLFHRTKRSVSLSAAGEAFRSEAAATLAQFEQAVQVGQRAGRGQLGHIRIGYVASASFAGVLQEHMARYRRQWPEVLLTLEEAPMETLPQQLLDGNVDIALVRLPLTLPPGLDSHTLLRDPFCLALAADHPLTERNGPLPLSALKQESFVLPEQDIGLREVARRGRFTPRISVVPGSLLAVLTHVSLGVGVAVVPSVVTDVIQLPNLAYRSLAGAAIYSEVAALSRRFERDPAVQHLIRQLHDTPLRRLPAP</sequence>
<dbReference type="InterPro" id="IPR005119">
    <property type="entry name" value="LysR_subst-bd"/>
</dbReference>
<dbReference type="PROSITE" id="PS50931">
    <property type="entry name" value="HTH_LYSR"/>
    <property type="match status" value="1"/>
</dbReference>
<dbReference type="PANTHER" id="PTHR30346:SF30">
    <property type="entry name" value="SMALL NEUTRAL PROTEASE REGULATORY PROTEIN"/>
    <property type="match status" value="1"/>
</dbReference>
<dbReference type="PANTHER" id="PTHR30346">
    <property type="entry name" value="TRANSCRIPTIONAL DUAL REGULATOR HCAR-RELATED"/>
    <property type="match status" value="1"/>
</dbReference>
<evidence type="ECO:0000313" key="6">
    <source>
        <dbReference type="EMBL" id="MEY1661581.1"/>
    </source>
</evidence>
<evidence type="ECO:0000256" key="2">
    <source>
        <dbReference type="ARBA" id="ARBA00023015"/>
    </source>
</evidence>
<dbReference type="SUPFAM" id="SSF53850">
    <property type="entry name" value="Periplasmic binding protein-like II"/>
    <property type="match status" value="1"/>
</dbReference>
<dbReference type="RefSeq" id="WP_369454832.1">
    <property type="nucleotide sequence ID" value="NZ_JBGCUO010000001.1"/>
</dbReference>
<keyword evidence="3" id="KW-0238">DNA-binding</keyword>
<dbReference type="Gene3D" id="3.40.190.10">
    <property type="entry name" value="Periplasmic binding protein-like II"/>
    <property type="match status" value="2"/>
</dbReference>
<gene>
    <name evidence="6" type="ORF">AB5I84_05390</name>
</gene>